<protein>
    <recommendedName>
        <fullName evidence="6">Protochlorophyllide reductase</fullName>
    </recommendedName>
</protein>
<dbReference type="SUPFAM" id="SSF51735">
    <property type="entry name" value="NAD(P)-binding Rossmann-fold domains"/>
    <property type="match status" value="1"/>
</dbReference>
<comment type="similarity">
    <text evidence="1">Belongs to the short-chain dehydrogenases/reductases (SDR) family.</text>
</comment>
<keyword evidence="2" id="KW-0521">NADP</keyword>
<dbReference type="InterPro" id="IPR036291">
    <property type="entry name" value="NAD(P)-bd_dom_sf"/>
</dbReference>
<evidence type="ECO:0008006" key="6">
    <source>
        <dbReference type="Google" id="ProtNLM"/>
    </source>
</evidence>
<evidence type="ECO:0000256" key="1">
    <source>
        <dbReference type="ARBA" id="ARBA00006484"/>
    </source>
</evidence>
<organism evidence="5">
    <name type="scientific">Ditylum brightwellii</name>
    <dbReference type="NCBI Taxonomy" id="49249"/>
    <lineage>
        <taxon>Eukaryota</taxon>
        <taxon>Sar</taxon>
        <taxon>Stramenopiles</taxon>
        <taxon>Ochrophyta</taxon>
        <taxon>Bacillariophyta</taxon>
        <taxon>Mediophyceae</taxon>
        <taxon>Lithodesmiophycidae</taxon>
        <taxon>Lithodesmiales</taxon>
        <taxon>Lithodesmiaceae</taxon>
        <taxon>Ditylum</taxon>
    </lineage>
</organism>
<dbReference type="GO" id="GO:0016020">
    <property type="term" value="C:membrane"/>
    <property type="evidence" value="ECO:0007669"/>
    <property type="project" value="TreeGrafter"/>
</dbReference>
<evidence type="ECO:0000313" key="5">
    <source>
        <dbReference type="EMBL" id="CAD9355402.1"/>
    </source>
</evidence>
<reference evidence="5" key="1">
    <citation type="submission" date="2021-01" db="EMBL/GenBank/DDBJ databases">
        <authorList>
            <person name="Corre E."/>
            <person name="Pelletier E."/>
            <person name="Niang G."/>
            <person name="Scheremetjew M."/>
            <person name="Finn R."/>
            <person name="Kale V."/>
            <person name="Holt S."/>
            <person name="Cochrane G."/>
            <person name="Meng A."/>
            <person name="Brown T."/>
            <person name="Cohen L."/>
        </authorList>
    </citation>
    <scope>NUCLEOTIDE SEQUENCE</scope>
    <source>
        <strain evidence="5">Pop2</strain>
    </source>
</reference>
<dbReference type="EMBL" id="HBGN01037400">
    <property type="protein sequence ID" value="CAD9355402.1"/>
    <property type="molecule type" value="Transcribed_RNA"/>
</dbReference>
<proteinExistence type="inferred from homology"/>
<evidence type="ECO:0000256" key="3">
    <source>
        <dbReference type="ARBA" id="ARBA00023002"/>
    </source>
</evidence>
<dbReference type="Pfam" id="PF00106">
    <property type="entry name" value="adh_short"/>
    <property type="match status" value="1"/>
</dbReference>
<dbReference type="PANTHER" id="PTHR43490">
    <property type="entry name" value="(+)-NEOMENTHOL DEHYDROGENASE"/>
    <property type="match status" value="1"/>
</dbReference>
<dbReference type="PRINTS" id="PR00081">
    <property type="entry name" value="GDHRDH"/>
</dbReference>
<feature type="chain" id="PRO_5031443894" description="Protochlorophyllide reductase" evidence="4">
    <location>
        <begin position="29"/>
        <end position="358"/>
    </location>
</feature>
<dbReference type="Gene3D" id="3.40.50.720">
    <property type="entry name" value="NAD(P)-binding Rossmann-like Domain"/>
    <property type="match status" value="1"/>
</dbReference>
<gene>
    <name evidence="5" type="ORF">DBRI1063_LOCUS23977</name>
</gene>
<sequence>MTSTSSSSLLFFFFTALIVFPCITSALASSSPPSYQSYLVTGGNKGQGYALCKRILSEHTNTHVFLCSRNKERGMDAKSSLLNELCPEEEREGMKDRIDVISLDVTSDDSVKEAFKKVESTLTQKECSLFGIVSNAGILWGYPLSQLFDVCTIGVKRVLELFVPLLHSTEGRVVVVTSGLGPLMHSYASQTHQKTFSSADCTYEDVIKPIMTQCLQAYDSTVDSLEQRIKSFESIGFPGGPFADSAPDFHMYGLSKMLADVYMVTLARRYPNLLLVSVDPGLVYTDLILKMPRYEGKEIGETTAQTPHQGVEPTMRLLFDTYTQQEKQERSGKLFAMNKDKTDLIFSTIDKMPQKEEQ</sequence>
<dbReference type="AlphaFoldDB" id="A0A7S2EUT1"/>
<dbReference type="GO" id="GO:0016491">
    <property type="term" value="F:oxidoreductase activity"/>
    <property type="evidence" value="ECO:0007669"/>
    <property type="project" value="UniProtKB-KW"/>
</dbReference>
<feature type="signal peptide" evidence="4">
    <location>
        <begin position="1"/>
        <end position="28"/>
    </location>
</feature>
<dbReference type="PANTHER" id="PTHR43490:SF99">
    <property type="entry name" value="SHORT-CHAIN DEHYDROGENASE_REDUCTASE"/>
    <property type="match status" value="1"/>
</dbReference>
<keyword evidence="4" id="KW-0732">Signal</keyword>
<evidence type="ECO:0000256" key="2">
    <source>
        <dbReference type="ARBA" id="ARBA00022857"/>
    </source>
</evidence>
<name>A0A7S2EUT1_9STRA</name>
<evidence type="ECO:0000256" key="4">
    <source>
        <dbReference type="SAM" id="SignalP"/>
    </source>
</evidence>
<dbReference type="InterPro" id="IPR002347">
    <property type="entry name" value="SDR_fam"/>
</dbReference>
<keyword evidence="3" id="KW-0560">Oxidoreductase</keyword>
<accession>A0A7S2EUT1</accession>